<comment type="caution">
    <text evidence="3">The sequence shown here is derived from an EMBL/GenBank/DDBJ whole genome shotgun (WGS) entry which is preliminary data.</text>
</comment>
<dbReference type="InterPro" id="IPR021795">
    <property type="entry name" value="DUF3363"/>
</dbReference>
<dbReference type="EMBL" id="JACIEU010000009">
    <property type="protein sequence ID" value="MBB4148646.1"/>
    <property type="molecule type" value="Genomic_DNA"/>
</dbReference>
<proteinExistence type="predicted"/>
<dbReference type="InterPro" id="IPR005094">
    <property type="entry name" value="Endonuclease_MobA/VirD2"/>
</dbReference>
<dbReference type="Proteomes" id="UP000590524">
    <property type="component" value="Unassembled WGS sequence"/>
</dbReference>
<reference evidence="3 4" key="1">
    <citation type="submission" date="2020-08" db="EMBL/GenBank/DDBJ databases">
        <title>Genomic Encyclopedia of Type Strains, Phase IV (KMG-IV): sequencing the most valuable type-strain genomes for metagenomic binning, comparative biology and taxonomic classification.</title>
        <authorList>
            <person name="Goeker M."/>
        </authorList>
    </citation>
    <scope>NUCLEOTIDE SEQUENCE [LARGE SCALE GENOMIC DNA]</scope>
    <source>
        <strain evidence="3 4">DSM 19371</strain>
    </source>
</reference>
<dbReference type="AlphaFoldDB" id="A0A7W6LSN4"/>
<dbReference type="Pfam" id="PF03432">
    <property type="entry name" value="Relaxase"/>
    <property type="match status" value="1"/>
</dbReference>
<evidence type="ECO:0000256" key="1">
    <source>
        <dbReference type="SAM" id="MobiDB-lite"/>
    </source>
</evidence>
<dbReference type="Pfam" id="PF11843">
    <property type="entry name" value="DUF3363"/>
    <property type="match status" value="2"/>
</dbReference>
<name>A0A7W6LSN4_9SPHN</name>
<feature type="domain" description="MobA/VirD2-like nuclease" evidence="2">
    <location>
        <begin position="191"/>
        <end position="265"/>
    </location>
</feature>
<gene>
    <name evidence="3" type="ORF">GGQ90_002430</name>
</gene>
<sequence length="646" mass="70771">MPEKTIARYKQCPVQPKSRGFSVASRGGVGRRACRAEEKRQQKQCLEWHHRPFSAESGPPVSEDSEFRVRPGKAKRSKAQGRNARGLVAEVLRVAAIHSGGRRGGASGARRGAQSTFGRGRTAFARSRLFGSGRRVMVKMLPVTTRSRGGRRSAPLSAHVSYLKREGVTRDGSPTRMFDAAGDNADDRGFTARCKDDRHHFRVIVSPEDAAELTDLREYTRDLMRQMEADLGTRLDWVAVDHWNTDNPHVHLLVRGVTDQGADLVISREYISHNLRSRAQDLAFAELGPKPELEVQRALDRELTAERWTRLDTEIQRSADELGVIDLRPERPGPDDQRLRRLMVGRLQHLETMGLAAEGDTGQWAVAEGAAAKLRELGARGDIIRTIGAALKDRGQARPLDSYAVVTSAPEKPIAGRLIDKGLHDELTGTAYAVIDGTDGRTHHVRLPGVEALEHSPKLGGIVELRGVGRPGEEKPTLVLATRSDIDLAAQVKAPGATWLDHRLIERGARVADGGFGAEVRRAMDARTDHLVKEGLARRFGERTVFERGMLDTLRKRELDAVGAKIAGETGLAYRPAASGEKIAGTVRQRLALASGRFAMIDDGLGFRLVPWASTLEQQLGRQVSGVVRAGGGIDWTLGRERGLGI</sequence>
<evidence type="ECO:0000313" key="4">
    <source>
        <dbReference type="Proteomes" id="UP000590524"/>
    </source>
</evidence>
<evidence type="ECO:0000259" key="2">
    <source>
        <dbReference type="Pfam" id="PF03432"/>
    </source>
</evidence>
<evidence type="ECO:0000313" key="3">
    <source>
        <dbReference type="EMBL" id="MBB4148646.1"/>
    </source>
</evidence>
<organism evidence="3 4">
    <name type="scientific">Sphingobium scionense</name>
    <dbReference type="NCBI Taxonomy" id="1404341"/>
    <lineage>
        <taxon>Bacteria</taxon>
        <taxon>Pseudomonadati</taxon>
        <taxon>Pseudomonadota</taxon>
        <taxon>Alphaproteobacteria</taxon>
        <taxon>Sphingomonadales</taxon>
        <taxon>Sphingomonadaceae</taxon>
        <taxon>Sphingobium</taxon>
    </lineage>
</organism>
<protein>
    <submittedName>
        <fullName evidence="3">Type IV secretory pathway VirD2 relaxase</fullName>
    </submittedName>
</protein>
<feature type="region of interest" description="Disordered" evidence="1">
    <location>
        <begin position="50"/>
        <end position="82"/>
    </location>
</feature>
<accession>A0A7W6LSN4</accession>
<keyword evidence="4" id="KW-1185">Reference proteome</keyword>
<feature type="compositionally biased region" description="Basic residues" evidence="1">
    <location>
        <begin position="70"/>
        <end position="79"/>
    </location>
</feature>